<reference evidence="1" key="1">
    <citation type="submission" date="2019-11" db="EMBL/GenBank/DDBJ databases">
        <title>Nori genome reveals adaptations in red seaweeds to the harsh intertidal environment.</title>
        <authorList>
            <person name="Wang D."/>
            <person name="Mao Y."/>
        </authorList>
    </citation>
    <scope>NUCLEOTIDE SEQUENCE</scope>
    <source>
        <tissue evidence="1">Gametophyte</tissue>
    </source>
</reference>
<gene>
    <name evidence="1" type="ORF">I4F81_004198</name>
</gene>
<keyword evidence="2" id="KW-1185">Reference proteome</keyword>
<evidence type="ECO:0000313" key="2">
    <source>
        <dbReference type="Proteomes" id="UP000798662"/>
    </source>
</evidence>
<organism evidence="1 2">
    <name type="scientific">Pyropia yezoensis</name>
    <name type="common">Susabi-nori</name>
    <name type="synonym">Porphyra yezoensis</name>
    <dbReference type="NCBI Taxonomy" id="2788"/>
    <lineage>
        <taxon>Eukaryota</taxon>
        <taxon>Rhodophyta</taxon>
        <taxon>Bangiophyceae</taxon>
        <taxon>Bangiales</taxon>
        <taxon>Bangiaceae</taxon>
        <taxon>Pyropia</taxon>
    </lineage>
</organism>
<protein>
    <submittedName>
        <fullName evidence="1">Uncharacterized protein</fullName>
    </submittedName>
</protein>
<evidence type="ECO:0000313" key="1">
    <source>
        <dbReference type="EMBL" id="KAK1861615.1"/>
    </source>
</evidence>
<sequence>MHWLLGTFLGLMLLVIAPALLVSIGGGYDKGVLVATAARGVLASVGGVFAQGAPPQLTYLDTARNLTWAEWRRREAALVPPNERCVVNVSLPLVPYEPRSPVRWLHVPKTSTSFLITIMRRYCDVGVDFSFGSCVTASLVMSYFENLVRLYCRDSFPLYARDVPHAYGLFRTPTARMVSHYQYFVNRSNEYSPKSSLKVFPTERDFLASAPDQGCQTKMLLGHYCNHPMSLNASHVNKAQSVLNAMRFVGISDYFDLSVELFHATFGGQDHPSEHSNNRPGRVNKAAWKAKAAAMADGTQEMEYEVVQWNAGRNATYPVDDVEEQVFGLAVERFRADLALYLPHRVKWVKPYTPLLSSNESVNASRDLAA</sequence>
<dbReference type="Proteomes" id="UP000798662">
    <property type="component" value="Chromosome 1"/>
</dbReference>
<dbReference type="EMBL" id="CM020618">
    <property type="protein sequence ID" value="KAK1861615.1"/>
    <property type="molecule type" value="Genomic_DNA"/>
</dbReference>
<comment type="caution">
    <text evidence="1">The sequence shown here is derived from an EMBL/GenBank/DDBJ whole genome shotgun (WGS) entry which is preliminary data.</text>
</comment>
<accession>A0ACC3BUH9</accession>
<name>A0ACC3BUH9_PYRYE</name>
<proteinExistence type="predicted"/>